<evidence type="ECO:0000256" key="2">
    <source>
        <dbReference type="ARBA" id="ARBA00022741"/>
    </source>
</evidence>
<comment type="caution">
    <text evidence="6">The sequence shown here is derived from an EMBL/GenBank/DDBJ whole genome shotgun (WGS) entry which is preliminary data.</text>
</comment>
<dbReference type="InterPro" id="IPR000795">
    <property type="entry name" value="T_Tr_GTP-bd_dom"/>
</dbReference>
<evidence type="ECO:0000256" key="3">
    <source>
        <dbReference type="ARBA" id="ARBA00023134"/>
    </source>
</evidence>
<evidence type="ECO:0000313" key="7">
    <source>
        <dbReference type="Proteomes" id="UP001470230"/>
    </source>
</evidence>
<dbReference type="Pfam" id="PF00009">
    <property type="entry name" value="GTP_EFTU"/>
    <property type="match status" value="1"/>
</dbReference>
<dbReference type="Pfam" id="PF22594">
    <property type="entry name" value="GTP-eEF1A_C"/>
    <property type="match status" value="1"/>
</dbReference>
<dbReference type="SUPFAM" id="SSF50447">
    <property type="entry name" value="Translation proteins"/>
    <property type="match status" value="1"/>
</dbReference>
<dbReference type="InterPro" id="IPR054696">
    <property type="entry name" value="GTP-eEF1A_C"/>
</dbReference>
<dbReference type="InterPro" id="IPR027417">
    <property type="entry name" value="P-loop_NTPase"/>
</dbReference>
<organism evidence="6 7">
    <name type="scientific">Tritrichomonas musculus</name>
    <dbReference type="NCBI Taxonomy" id="1915356"/>
    <lineage>
        <taxon>Eukaryota</taxon>
        <taxon>Metamonada</taxon>
        <taxon>Parabasalia</taxon>
        <taxon>Tritrichomonadida</taxon>
        <taxon>Tritrichomonadidae</taxon>
        <taxon>Tritrichomonas</taxon>
    </lineage>
</organism>
<dbReference type="InterPro" id="IPR009001">
    <property type="entry name" value="Transl_elong_EF1A/Init_IF2_C"/>
</dbReference>
<dbReference type="PANTHER" id="PTHR23115">
    <property type="entry name" value="TRANSLATION FACTOR"/>
    <property type="match status" value="1"/>
</dbReference>
<dbReference type="InterPro" id="IPR050100">
    <property type="entry name" value="TRAFAC_GTPase_members"/>
</dbReference>
<evidence type="ECO:0000256" key="4">
    <source>
        <dbReference type="SAM" id="MobiDB-lite"/>
    </source>
</evidence>
<dbReference type="SUPFAM" id="SSF52540">
    <property type="entry name" value="P-loop containing nucleoside triphosphate hydrolases"/>
    <property type="match status" value="1"/>
</dbReference>
<feature type="region of interest" description="Disordered" evidence="4">
    <location>
        <begin position="141"/>
        <end position="173"/>
    </location>
</feature>
<keyword evidence="3" id="KW-0342">GTP-binding</keyword>
<dbReference type="PRINTS" id="PR00315">
    <property type="entry name" value="ELONGATNFCT"/>
</dbReference>
<dbReference type="Proteomes" id="UP001470230">
    <property type="component" value="Unassembled WGS sequence"/>
</dbReference>
<gene>
    <name evidence="6" type="ORF">M9Y10_038967</name>
</gene>
<feature type="compositionally biased region" description="Pro residues" evidence="4">
    <location>
        <begin position="149"/>
        <end position="158"/>
    </location>
</feature>
<dbReference type="EMBL" id="JAPFFF010000006">
    <property type="protein sequence ID" value="KAK8887908.1"/>
    <property type="molecule type" value="Genomic_DNA"/>
</dbReference>
<evidence type="ECO:0000313" key="6">
    <source>
        <dbReference type="EMBL" id="KAK8887908.1"/>
    </source>
</evidence>
<sequence>MKAQRRKLYDNDDTDFYGDADMDPFAGDDNYHVPVSRHPRRSVTLNDFFAPGLLNHSDENATQDFPEEEMFDEPYPEEEDYYYQDDEKEINRCFAELDKKYDYSKCDRDQMISGLRELNYDVKEFIEIALDGDFGPFSLKKKKKAKQTPPLPSQPQQPPQSANISHATSQKEIARTGSGLLRSQSQMPLSKPVVQHQACKRTPEMVQTALATSKKRINLVIVGHVDAGKSTLMGHLLCLTGNISHGQMTKITKESEDIGRPEDCWAWVMAEDQVERERGVTIDVSMTEFQTNNLIVTILDAPGHKDFVPNMIAGASQADAALLVIDATNPLIEKGQAREHLLLCRALGVNSLIVAVNKMDCVDFDESVYNDVKTRLSQFLRSLGWSAITFIPTAATKGDNLKVASKETSTWYKGPTILEAIDNLTPPSYDINSPFLLCVSECIDMSNGRGVIVTGRIECGYVCPNDNLHLLPVDRFCKVSKVQVNGQQVTFASAGTIASIYLTAQLSSESVPIGSALIAPERTLKVATQFVARVKTFSMLVPLLKGASLVFHRHAVDAPLRIAQIKAIINQKTKKVTKKNPEFIPQNSLADVVFRLTQPLPVDLHNVSKSFGRFIIRAGGETLGFGSITEVLQTEIPQSHDK</sequence>
<evidence type="ECO:0000256" key="1">
    <source>
        <dbReference type="ARBA" id="ARBA00007249"/>
    </source>
</evidence>
<dbReference type="SUPFAM" id="SSF50465">
    <property type="entry name" value="EF-Tu/eEF-1alpha/eIF2-gamma C-terminal domain"/>
    <property type="match status" value="1"/>
</dbReference>
<dbReference type="Gene3D" id="3.40.50.300">
    <property type="entry name" value="P-loop containing nucleotide triphosphate hydrolases"/>
    <property type="match status" value="1"/>
</dbReference>
<accession>A0ABR2KAK3</accession>
<reference evidence="6 7" key="1">
    <citation type="submission" date="2024-04" db="EMBL/GenBank/DDBJ databases">
        <title>Tritrichomonas musculus Genome.</title>
        <authorList>
            <person name="Alves-Ferreira E."/>
            <person name="Grigg M."/>
            <person name="Lorenzi H."/>
            <person name="Galac M."/>
        </authorList>
    </citation>
    <scope>NUCLEOTIDE SEQUENCE [LARGE SCALE GENOMIC DNA]</scope>
    <source>
        <strain evidence="6 7">EAF2021</strain>
    </source>
</reference>
<feature type="domain" description="Tr-type G" evidence="5">
    <location>
        <begin position="214"/>
        <end position="429"/>
    </location>
</feature>
<dbReference type="Gene3D" id="2.40.30.10">
    <property type="entry name" value="Translation factors"/>
    <property type="match status" value="2"/>
</dbReference>
<feature type="compositionally biased region" description="Polar residues" evidence="4">
    <location>
        <begin position="161"/>
        <end position="171"/>
    </location>
</feature>
<evidence type="ECO:0000259" key="5">
    <source>
        <dbReference type="PROSITE" id="PS51722"/>
    </source>
</evidence>
<dbReference type="InterPro" id="IPR009000">
    <property type="entry name" value="Transl_B-barrel_sf"/>
</dbReference>
<comment type="similarity">
    <text evidence="1">Belongs to the TRAFAC class translation factor GTPase superfamily. Classic translation factor GTPase family. EF-Tu/EF-1A subfamily.</text>
</comment>
<proteinExistence type="inferred from homology"/>
<protein>
    <recommendedName>
        <fullName evidence="5">Tr-type G domain-containing protein</fullName>
    </recommendedName>
</protein>
<keyword evidence="7" id="KW-1185">Reference proteome</keyword>
<keyword evidence="2" id="KW-0547">Nucleotide-binding</keyword>
<name>A0ABR2KAK3_9EUKA</name>
<dbReference type="PROSITE" id="PS51722">
    <property type="entry name" value="G_TR_2"/>
    <property type="match status" value="1"/>
</dbReference>